<dbReference type="Pfam" id="PF02397">
    <property type="entry name" value="Bac_transf"/>
    <property type="match status" value="1"/>
</dbReference>
<gene>
    <name evidence="4" type="ORF">I8748_28320</name>
</gene>
<feature type="domain" description="Bacterial sugar transferase" evidence="3">
    <location>
        <begin position="60"/>
        <end position="246"/>
    </location>
</feature>
<feature type="transmembrane region" description="Helical" evidence="2">
    <location>
        <begin position="65"/>
        <end position="86"/>
    </location>
</feature>
<dbReference type="AlphaFoldDB" id="A0A8J7HU62"/>
<dbReference type="InterPro" id="IPR003362">
    <property type="entry name" value="Bact_transf"/>
</dbReference>
<proteinExistence type="inferred from homology"/>
<comment type="similarity">
    <text evidence="1">Belongs to the bacterial sugar transferase family.</text>
</comment>
<accession>A0A8J7HU62</accession>
<organism evidence="4 5">
    <name type="scientific">Amazonocrinis nigriterrae CENA67</name>
    <dbReference type="NCBI Taxonomy" id="2794033"/>
    <lineage>
        <taxon>Bacteria</taxon>
        <taxon>Bacillati</taxon>
        <taxon>Cyanobacteriota</taxon>
        <taxon>Cyanophyceae</taxon>
        <taxon>Nostocales</taxon>
        <taxon>Nostocaceae</taxon>
        <taxon>Amazonocrinis</taxon>
        <taxon>Amazonocrinis nigriterrae</taxon>
    </lineage>
</organism>
<keyword evidence="2" id="KW-1133">Transmembrane helix</keyword>
<dbReference type="RefSeq" id="WP_198127836.1">
    <property type="nucleotide sequence ID" value="NZ_JAECZC010000081.1"/>
</dbReference>
<protein>
    <submittedName>
        <fullName evidence="4">Sugar transferase</fullName>
    </submittedName>
</protein>
<reference evidence="4 5" key="1">
    <citation type="journal article" date="2021" name="Int. J. Syst. Evol. Microbiol.">
        <title>Amazonocrinis nigriterrae gen. nov., sp. nov., Atlanticothrix silvestris gen. nov., sp. nov. and Dendronalium phyllosphericum gen. nov., sp. nov., nostocacean cyanobacteria from Brazilian environments.</title>
        <authorList>
            <person name="Alvarenga D.O."/>
            <person name="Andreote A.P.D."/>
            <person name="Branco L.H.Z."/>
            <person name="Delbaje E."/>
            <person name="Cruz R.B."/>
            <person name="Varani A.M."/>
            <person name="Fiore M.F."/>
        </authorList>
    </citation>
    <scope>NUCLEOTIDE SEQUENCE [LARGE SCALE GENOMIC DNA]</scope>
    <source>
        <strain evidence="4 5">CENA67</strain>
    </source>
</reference>
<dbReference type="GO" id="GO:0016780">
    <property type="term" value="F:phosphotransferase activity, for other substituted phosphate groups"/>
    <property type="evidence" value="ECO:0007669"/>
    <property type="project" value="TreeGrafter"/>
</dbReference>
<dbReference type="PANTHER" id="PTHR30576">
    <property type="entry name" value="COLANIC BIOSYNTHESIS UDP-GLUCOSE LIPID CARRIER TRANSFERASE"/>
    <property type="match status" value="1"/>
</dbReference>
<keyword evidence="2" id="KW-0472">Membrane</keyword>
<keyword evidence="2" id="KW-0812">Transmembrane</keyword>
<evidence type="ECO:0000259" key="3">
    <source>
        <dbReference type="Pfam" id="PF02397"/>
    </source>
</evidence>
<keyword evidence="5" id="KW-1185">Reference proteome</keyword>
<keyword evidence="4" id="KW-0808">Transferase</keyword>
<dbReference type="Proteomes" id="UP000632766">
    <property type="component" value="Unassembled WGS sequence"/>
</dbReference>
<comment type="caution">
    <text evidence="4">The sequence shown here is derived from an EMBL/GenBank/DDBJ whole genome shotgun (WGS) entry which is preliminary data.</text>
</comment>
<dbReference type="PANTHER" id="PTHR30576:SF10">
    <property type="entry name" value="SLL5057 PROTEIN"/>
    <property type="match status" value="1"/>
</dbReference>
<evidence type="ECO:0000313" key="5">
    <source>
        <dbReference type="Proteomes" id="UP000632766"/>
    </source>
</evidence>
<name>A0A8J7HU62_9NOST</name>
<evidence type="ECO:0000313" key="4">
    <source>
        <dbReference type="EMBL" id="MBH8566021.1"/>
    </source>
</evidence>
<dbReference type="EMBL" id="JAECZC010000081">
    <property type="protein sequence ID" value="MBH8566021.1"/>
    <property type="molecule type" value="Genomic_DNA"/>
</dbReference>
<sequence>MRLINIFTPNTTDKINQTANTISTDYYQSSDLKSLQALNSYGSDWAAKQIVHPSITSCTKRLMDILGALVGLAITATIVIPIAIAIKLDNPGPIFYSQTRCGLNGRTFQIWKFRSMVVGAEQLQHLVKNEAQGQIFKNINDPRVTRIGRFMRRTSLDELPQFWNVLLGEMSLVGTRPPTINEVQQYSPHHWQRLQVKPGITGEWQVNGRSNVKNFEAIVQMDLDYQRKWSVTYDICLLLKTLKVLLFNSGAC</sequence>
<evidence type="ECO:0000256" key="1">
    <source>
        <dbReference type="ARBA" id="ARBA00006464"/>
    </source>
</evidence>
<evidence type="ECO:0000256" key="2">
    <source>
        <dbReference type="SAM" id="Phobius"/>
    </source>
</evidence>